<keyword evidence="5 7" id="KW-1133">Transmembrane helix</keyword>
<feature type="transmembrane region" description="Helical" evidence="7">
    <location>
        <begin position="90"/>
        <end position="115"/>
    </location>
</feature>
<keyword evidence="10" id="KW-1185">Reference proteome</keyword>
<dbReference type="InterPro" id="IPR035906">
    <property type="entry name" value="MetI-like_sf"/>
</dbReference>
<dbReference type="InterPro" id="IPR025966">
    <property type="entry name" value="OppC_N"/>
</dbReference>
<dbReference type="InterPro" id="IPR000515">
    <property type="entry name" value="MetI-like"/>
</dbReference>
<evidence type="ECO:0000313" key="10">
    <source>
        <dbReference type="Proteomes" id="UP000186132"/>
    </source>
</evidence>
<dbReference type="Gene3D" id="1.10.3720.10">
    <property type="entry name" value="MetI-like"/>
    <property type="match status" value="1"/>
</dbReference>
<evidence type="ECO:0000256" key="5">
    <source>
        <dbReference type="ARBA" id="ARBA00022989"/>
    </source>
</evidence>
<keyword evidence="6 7" id="KW-0472">Membrane</keyword>
<dbReference type="InterPro" id="IPR050366">
    <property type="entry name" value="BP-dependent_transpt_permease"/>
</dbReference>
<gene>
    <name evidence="9" type="ORF">SAMN05443575_3083</name>
</gene>
<evidence type="ECO:0000259" key="8">
    <source>
        <dbReference type="PROSITE" id="PS50928"/>
    </source>
</evidence>
<feature type="transmembrane region" description="Helical" evidence="7">
    <location>
        <begin position="27"/>
        <end position="50"/>
    </location>
</feature>
<dbReference type="CDD" id="cd06261">
    <property type="entry name" value="TM_PBP2"/>
    <property type="match status" value="1"/>
</dbReference>
<evidence type="ECO:0000256" key="2">
    <source>
        <dbReference type="ARBA" id="ARBA00022448"/>
    </source>
</evidence>
<evidence type="ECO:0000256" key="7">
    <source>
        <dbReference type="RuleBase" id="RU363032"/>
    </source>
</evidence>
<accession>A0A1M5PH86</accession>
<evidence type="ECO:0000256" key="1">
    <source>
        <dbReference type="ARBA" id="ARBA00004651"/>
    </source>
</evidence>
<protein>
    <submittedName>
        <fullName evidence="9">Peptide/nickel transport system permease protein</fullName>
    </submittedName>
</protein>
<dbReference type="GO" id="GO:0055085">
    <property type="term" value="P:transmembrane transport"/>
    <property type="evidence" value="ECO:0007669"/>
    <property type="project" value="InterPro"/>
</dbReference>
<feature type="transmembrane region" description="Helical" evidence="7">
    <location>
        <begin position="154"/>
        <end position="174"/>
    </location>
</feature>
<reference evidence="9 10" key="1">
    <citation type="submission" date="2016-11" db="EMBL/GenBank/DDBJ databases">
        <authorList>
            <person name="Jaros S."/>
            <person name="Januszkiewicz K."/>
            <person name="Wedrychowicz H."/>
        </authorList>
    </citation>
    <scope>NUCLEOTIDE SEQUENCE [LARGE SCALE GENOMIC DNA]</scope>
    <source>
        <strain evidence="9 10">DSM 45627</strain>
    </source>
</reference>
<evidence type="ECO:0000313" key="9">
    <source>
        <dbReference type="EMBL" id="SHH01135.1"/>
    </source>
</evidence>
<name>A0A1M5PH86_9ACTN</name>
<dbReference type="AlphaFoldDB" id="A0A1M5PH86"/>
<dbReference type="PANTHER" id="PTHR43386">
    <property type="entry name" value="OLIGOPEPTIDE TRANSPORT SYSTEM PERMEASE PROTEIN APPC"/>
    <property type="match status" value="1"/>
</dbReference>
<proteinExistence type="inferred from homology"/>
<comment type="subcellular location">
    <subcellularLocation>
        <location evidence="1 7">Cell membrane</location>
        <topology evidence="1 7">Multi-pass membrane protein</topology>
    </subcellularLocation>
</comment>
<evidence type="ECO:0000256" key="3">
    <source>
        <dbReference type="ARBA" id="ARBA00022475"/>
    </source>
</evidence>
<dbReference type="PROSITE" id="PS50928">
    <property type="entry name" value="ABC_TM1"/>
    <property type="match status" value="1"/>
</dbReference>
<sequence>MTALEQLASRAARRSERRQARSPWRQPLAVVGLAVVVLWVVVAIFAPLVAPADPIAQRAALFVPPGAAHWFGTDELGRDVLSRVVFGSRISLPLAALLVLASMIIGGLLGGIGGLVGGAVDAAVMRLADLVFAFPGIILAMAVTAALGPQLRNAVIAVVVVSWPAYARLVRGLVLSARTSQYVISSRLLGASSMRTLLVDIRPNVAGPVLVMAALDMGNAILLLSGLSFLGLGAQPPAAEWGAMVAAGAANFDKWWISLFPGLAILTVVLAFNFVGDTLRDALDPRTARALRT</sequence>
<evidence type="ECO:0000256" key="4">
    <source>
        <dbReference type="ARBA" id="ARBA00022692"/>
    </source>
</evidence>
<dbReference type="Pfam" id="PF12911">
    <property type="entry name" value="OppC_N"/>
    <property type="match status" value="1"/>
</dbReference>
<feature type="domain" description="ABC transmembrane type-1" evidence="8">
    <location>
        <begin position="88"/>
        <end position="276"/>
    </location>
</feature>
<organism evidence="9 10">
    <name type="scientific">Jatrophihabitans endophyticus</name>
    <dbReference type="NCBI Taxonomy" id="1206085"/>
    <lineage>
        <taxon>Bacteria</taxon>
        <taxon>Bacillati</taxon>
        <taxon>Actinomycetota</taxon>
        <taxon>Actinomycetes</taxon>
        <taxon>Jatrophihabitantales</taxon>
        <taxon>Jatrophihabitantaceae</taxon>
        <taxon>Jatrophihabitans</taxon>
    </lineage>
</organism>
<dbReference type="Proteomes" id="UP000186132">
    <property type="component" value="Unassembled WGS sequence"/>
</dbReference>
<dbReference type="GO" id="GO:0005886">
    <property type="term" value="C:plasma membrane"/>
    <property type="evidence" value="ECO:0007669"/>
    <property type="project" value="UniProtKB-SubCell"/>
</dbReference>
<feature type="transmembrane region" description="Helical" evidence="7">
    <location>
        <begin position="255"/>
        <end position="276"/>
    </location>
</feature>
<dbReference type="Pfam" id="PF00528">
    <property type="entry name" value="BPD_transp_1"/>
    <property type="match status" value="1"/>
</dbReference>
<dbReference type="STRING" id="1206085.SAMN05443575_3083"/>
<dbReference type="SUPFAM" id="SSF161098">
    <property type="entry name" value="MetI-like"/>
    <property type="match status" value="1"/>
</dbReference>
<evidence type="ECO:0000256" key="6">
    <source>
        <dbReference type="ARBA" id="ARBA00023136"/>
    </source>
</evidence>
<dbReference type="EMBL" id="FQVU01000004">
    <property type="protein sequence ID" value="SHH01135.1"/>
    <property type="molecule type" value="Genomic_DNA"/>
</dbReference>
<keyword evidence="4 7" id="KW-0812">Transmembrane</keyword>
<comment type="similarity">
    <text evidence="7">Belongs to the binding-protein-dependent transport system permease family.</text>
</comment>
<feature type="transmembrane region" description="Helical" evidence="7">
    <location>
        <begin position="127"/>
        <end position="148"/>
    </location>
</feature>
<feature type="transmembrane region" description="Helical" evidence="7">
    <location>
        <begin position="209"/>
        <end position="235"/>
    </location>
</feature>
<keyword evidence="2 7" id="KW-0813">Transport</keyword>
<dbReference type="PANTHER" id="PTHR43386:SF1">
    <property type="entry name" value="D,D-DIPEPTIDE TRANSPORT SYSTEM PERMEASE PROTEIN DDPC-RELATED"/>
    <property type="match status" value="1"/>
</dbReference>
<keyword evidence="3" id="KW-1003">Cell membrane</keyword>